<dbReference type="InterPro" id="IPR036052">
    <property type="entry name" value="TrpB-like_PALP_sf"/>
</dbReference>
<reference evidence="5" key="1">
    <citation type="submission" date="2020-08" db="EMBL/GenBank/DDBJ databases">
        <title>Genome public.</title>
        <authorList>
            <person name="Liu C."/>
            <person name="Sun Q."/>
        </authorList>
    </citation>
    <scope>NUCLEOTIDE SEQUENCE</scope>
    <source>
        <strain evidence="5">NSJ-64</strain>
    </source>
</reference>
<dbReference type="PANTHER" id="PTHR10314">
    <property type="entry name" value="CYSTATHIONINE BETA-SYNTHASE"/>
    <property type="match status" value="1"/>
</dbReference>
<evidence type="ECO:0000256" key="3">
    <source>
        <dbReference type="ARBA" id="ARBA00022898"/>
    </source>
</evidence>
<dbReference type="EMBL" id="JACRTD010000004">
    <property type="protein sequence ID" value="MBC8585214.1"/>
    <property type="molecule type" value="Genomic_DNA"/>
</dbReference>
<protein>
    <submittedName>
        <fullName evidence="5">PLP-dependent cysteine synthase family protein</fullName>
    </submittedName>
</protein>
<sequence>MDQSIQKKFDSIAPMISHTPMVEICYRYRGELRRIFAKAEYYNLTGSIKDRVAFHVLKKAYEQGEIHPGDTIVEATSGNTGISFSAMGRFLGHPVVIYMPDWMSAERKNLMLSYGAEVRLVSREEGGFLGSIEMTEELAKKGGVFLPRQFSNEDNTQTHYLTTGEEIVSQLARLGLVPDGVVAGVGTGGTVMGITRRLRDENPNAKGFPLEPLSSPTLSTGYKIGSHRIQGISDEFIPELLKLKELDQVISVDDGDALIMARMLSQQLGLGVGVSSGANFVGCVLAQNLLGGESIMTTTFADDNKKYLSTDYSDPQKMKEEYLSKDIQLVSAKAYR</sequence>
<dbReference type="InterPro" id="IPR050214">
    <property type="entry name" value="Cys_Synth/Cystath_Beta-Synth"/>
</dbReference>
<dbReference type="AlphaFoldDB" id="A0A926ERK2"/>
<dbReference type="RefSeq" id="WP_262394999.1">
    <property type="nucleotide sequence ID" value="NZ_JACRTD010000004.1"/>
</dbReference>
<gene>
    <name evidence="5" type="ORF">H8705_06420</name>
</gene>
<name>A0A926ERK2_9FIRM</name>
<feature type="domain" description="Tryptophan synthase beta chain-like PALP" evidence="4">
    <location>
        <begin position="15"/>
        <end position="295"/>
    </location>
</feature>
<dbReference type="Gene3D" id="3.40.50.1100">
    <property type="match status" value="2"/>
</dbReference>
<dbReference type="GO" id="GO:0006534">
    <property type="term" value="P:cysteine metabolic process"/>
    <property type="evidence" value="ECO:0007669"/>
    <property type="project" value="UniProtKB-ARBA"/>
</dbReference>
<dbReference type="GO" id="GO:0009069">
    <property type="term" value="P:serine family amino acid metabolic process"/>
    <property type="evidence" value="ECO:0007669"/>
    <property type="project" value="UniProtKB-ARBA"/>
</dbReference>
<keyword evidence="6" id="KW-1185">Reference proteome</keyword>
<proteinExistence type="inferred from homology"/>
<dbReference type="FunFam" id="3.40.50.1100:FF:000003">
    <property type="entry name" value="Cystathionine beta-synthase"/>
    <property type="match status" value="1"/>
</dbReference>
<dbReference type="CDD" id="cd01561">
    <property type="entry name" value="CBS_like"/>
    <property type="match status" value="1"/>
</dbReference>
<comment type="similarity">
    <text evidence="2">Belongs to the cysteine synthase/cystathionine beta-synthase family.</text>
</comment>
<dbReference type="GO" id="GO:0044272">
    <property type="term" value="P:sulfur compound biosynthetic process"/>
    <property type="evidence" value="ECO:0007669"/>
    <property type="project" value="UniProtKB-ARBA"/>
</dbReference>
<evidence type="ECO:0000256" key="1">
    <source>
        <dbReference type="ARBA" id="ARBA00001933"/>
    </source>
</evidence>
<accession>A0A926ERK2</accession>
<dbReference type="Proteomes" id="UP000623678">
    <property type="component" value="Unassembled WGS sequence"/>
</dbReference>
<evidence type="ECO:0000313" key="5">
    <source>
        <dbReference type="EMBL" id="MBC8585214.1"/>
    </source>
</evidence>
<keyword evidence="3" id="KW-0663">Pyridoxal phosphate</keyword>
<comment type="caution">
    <text evidence="5">The sequence shown here is derived from an EMBL/GenBank/DDBJ whole genome shotgun (WGS) entry which is preliminary data.</text>
</comment>
<dbReference type="InterPro" id="IPR001926">
    <property type="entry name" value="TrpB-like_PALP"/>
</dbReference>
<dbReference type="SUPFAM" id="SSF53686">
    <property type="entry name" value="Tryptophan synthase beta subunit-like PLP-dependent enzymes"/>
    <property type="match status" value="1"/>
</dbReference>
<dbReference type="Pfam" id="PF00291">
    <property type="entry name" value="PALP"/>
    <property type="match status" value="1"/>
</dbReference>
<evidence type="ECO:0000256" key="2">
    <source>
        <dbReference type="ARBA" id="ARBA00007103"/>
    </source>
</evidence>
<comment type="cofactor">
    <cofactor evidence="1">
        <name>pyridoxal 5'-phosphate</name>
        <dbReference type="ChEBI" id="CHEBI:597326"/>
    </cofactor>
</comment>
<organism evidence="5 6">
    <name type="scientific">Youxingia wuxianensis</name>
    <dbReference type="NCBI Taxonomy" id="2763678"/>
    <lineage>
        <taxon>Bacteria</taxon>
        <taxon>Bacillati</taxon>
        <taxon>Bacillota</taxon>
        <taxon>Clostridia</taxon>
        <taxon>Eubacteriales</taxon>
        <taxon>Oscillospiraceae</taxon>
        <taxon>Youxingia</taxon>
    </lineage>
</organism>
<evidence type="ECO:0000259" key="4">
    <source>
        <dbReference type="Pfam" id="PF00291"/>
    </source>
</evidence>
<evidence type="ECO:0000313" key="6">
    <source>
        <dbReference type="Proteomes" id="UP000623678"/>
    </source>
</evidence>